<dbReference type="EMBL" id="JBBPBN010000011">
    <property type="protein sequence ID" value="KAK9029395.1"/>
    <property type="molecule type" value="Genomic_DNA"/>
</dbReference>
<dbReference type="Proteomes" id="UP001396334">
    <property type="component" value="Unassembled WGS sequence"/>
</dbReference>
<keyword evidence="2" id="KW-1185">Reference proteome</keyword>
<accession>A0ABR2SVW8</accession>
<reference evidence="1 2" key="1">
    <citation type="journal article" date="2024" name="G3 (Bethesda)">
        <title>Genome assembly of Hibiscus sabdariffa L. provides insights into metabolisms of medicinal natural products.</title>
        <authorList>
            <person name="Kim T."/>
        </authorList>
    </citation>
    <scope>NUCLEOTIDE SEQUENCE [LARGE SCALE GENOMIC DNA]</scope>
    <source>
        <strain evidence="1">TK-2024</strain>
        <tissue evidence="1">Old leaves</tissue>
    </source>
</reference>
<name>A0ABR2SVW8_9ROSI</name>
<comment type="caution">
    <text evidence="1">The sequence shown here is derived from an EMBL/GenBank/DDBJ whole genome shotgun (WGS) entry which is preliminary data.</text>
</comment>
<organism evidence="1 2">
    <name type="scientific">Hibiscus sabdariffa</name>
    <name type="common">roselle</name>
    <dbReference type="NCBI Taxonomy" id="183260"/>
    <lineage>
        <taxon>Eukaryota</taxon>
        <taxon>Viridiplantae</taxon>
        <taxon>Streptophyta</taxon>
        <taxon>Embryophyta</taxon>
        <taxon>Tracheophyta</taxon>
        <taxon>Spermatophyta</taxon>
        <taxon>Magnoliopsida</taxon>
        <taxon>eudicotyledons</taxon>
        <taxon>Gunneridae</taxon>
        <taxon>Pentapetalae</taxon>
        <taxon>rosids</taxon>
        <taxon>malvids</taxon>
        <taxon>Malvales</taxon>
        <taxon>Malvaceae</taxon>
        <taxon>Malvoideae</taxon>
        <taxon>Hibiscus</taxon>
    </lineage>
</organism>
<protein>
    <submittedName>
        <fullName evidence="1">Uncharacterized protein</fullName>
    </submittedName>
</protein>
<sequence>MDSNALMLSSKWGGDVPVCLEDQYMESPMEPLRCQEFMVQGTNSWDIGKVEQVFTSRDAQKILDCPIARAREDKVVWTKHAKGLYTTRNRWLHNNQLIPARLVSEYAQIVKGDYHRAWERSEEPVQCARDKKWSKPSQGQEIGVSRF</sequence>
<gene>
    <name evidence="1" type="ORF">V6N11_026513</name>
</gene>
<proteinExistence type="predicted"/>
<evidence type="ECO:0000313" key="2">
    <source>
        <dbReference type="Proteomes" id="UP001396334"/>
    </source>
</evidence>
<evidence type="ECO:0000313" key="1">
    <source>
        <dbReference type="EMBL" id="KAK9029395.1"/>
    </source>
</evidence>